<gene>
    <name evidence="10" type="ORF">HU200_044391</name>
</gene>
<keyword evidence="11" id="KW-1185">Reference proteome</keyword>
<dbReference type="EC" id="2.4.1.207" evidence="1"/>
<dbReference type="PROSITE" id="PS51762">
    <property type="entry name" value="GH16_2"/>
    <property type="match status" value="1"/>
</dbReference>
<feature type="region of interest" description="Disordered" evidence="7">
    <location>
        <begin position="484"/>
        <end position="508"/>
    </location>
</feature>
<feature type="compositionally biased region" description="Basic residues" evidence="7">
    <location>
        <begin position="489"/>
        <end position="500"/>
    </location>
</feature>
<comment type="caution">
    <text evidence="10">The sequence shown here is derived from an EMBL/GenBank/DDBJ whole genome shotgun (WGS) entry which is preliminary data.</text>
</comment>
<evidence type="ECO:0000256" key="6">
    <source>
        <dbReference type="ARBA" id="ARBA00034022"/>
    </source>
</evidence>
<feature type="transmembrane region" description="Helical" evidence="8">
    <location>
        <begin position="184"/>
        <end position="203"/>
    </location>
</feature>
<dbReference type="InterPro" id="IPR044791">
    <property type="entry name" value="Beta-glucanase/XTH"/>
</dbReference>
<keyword evidence="3" id="KW-0378">Hydrolase</keyword>
<organism evidence="10 11">
    <name type="scientific">Digitaria exilis</name>
    <dbReference type="NCBI Taxonomy" id="1010633"/>
    <lineage>
        <taxon>Eukaryota</taxon>
        <taxon>Viridiplantae</taxon>
        <taxon>Streptophyta</taxon>
        <taxon>Embryophyta</taxon>
        <taxon>Tracheophyta</taxon>
        <taxon>Spermatophyta</taxon>
        <taxon>Magnoliopsida</taxon>
        <taxon>Liliopsida</taxon>
        <taxon>Poales</taxon>
        <taxon>Poaceae</taxon>
        <taxon>PACMAD clade</taxon>
        <taxon>Panicoideae</taxon>
        <taxon>Panicodae</taxon>
        <taxon>Paniceae</taxon>
        <taxon>Anthephorinae</taxon>
        <taxon>Digitaria</taxon>
    </lineage>
</organism>
<dbReference type="InterPro" id="IPR013320">
    <property type="entry name" value="ConA-like_dom_sf"/>
</dbReference>
<accession>A0A835B8M9</accession>
<sequence length="508" mass="56111">MAWRAASMVGLPVRCGSIAGALVRASRHQWRATEYLKLANLNVSRLHDHQLALAVLPHGPQSVVFQGLMCKRVGPASDKIPLAAKRQFAKREGLSLFATETAGRIRVICWVRRVRKWEVSASAEMKWGTDTVWVRDLCAAATAQHRSAVQLPIKTELLVRPCPPHPAHRAWLAGQERALQRSMACSFVAFMAVVFVVAAAAVATGEEPLPPAGAPLSFLEGYTQLFGDSNLALHGDGKRVHISLDERTGSGFASQGAYLHGLFSARIKLPADHTAGVVVAFYMSNGNVYERTHDELDFEFLGNVRGREWRVQTNVYGNGSTAAGREERYGLWFDPTEDFHRYAILWSRDRIIFYVDETPIREVVRKETMGAQFPSKPMSLYATIWDGSSWATSGGRYKVDYKYAPYVAEFADLALHGCAVGRRACKELGSIAAAPAMSPAQRSEMEAFRARYVTYGYCYDRLRYPTPLPECSVGPEAAAFLPSGDARATSRRRGRRHRTRGGGADSAV</sequence>
<dbReference type="SUPFAM" id="SSF49899">
    <property type="entry name" value="Concanavalin A-like lectins/glucanases"/>
    <property type="match status" value="1"/>
</dbReference>
<keyword evidence="8" id="KW-1133">Transmembrane helix</keyword>
<dbReference type="Pfam" id="PF06955">
    <property type="entry name" value="XET_C"/>
    <property type="match status" value="1"/>
</dbReference>
<evidence type="ECO:0000313" key="11">
    <source>
        <dbReference type="Proteomes" id="UP000636709"/>
    </source>
</evidence>
<evidence type="ECO:0000259" key="9">
    <source>
        <dbReference type="PROSITE" id="PS51762"/>
    </source>
</evidence>
<reference evidence="10" key="1">
    <citation type="submission" date="2020-07" db="EMBL/GenBank/DDBJ databases">
        <title>Genome sequence and genetic diversity analysis of an under-domesticated orphan crop, white fonio (Digitaria exilis).</title>
        <authorList>
            <person name="Bennetzen J.L."/>
            <person name="Chen S."/>
            <person name="Ma X."/>
            <person name="Wang X."/>
            <person name="Yssel A.E.J."/>
            <person name="Chaluvadi S.R."/>
            <person name="Johnson M."/>
            <person name="Gangashetty P."/>
            <person name="Hamidou F."/>
            <person name="Sanogo M.D."/>
            <person name="Zwaenepoel A."/>
            <person name="Wallace J."/>
            <person name="Van De Peer Y."/>
            <person name="Van Deynze A."/>
        </authorList>
    </citation>
    <scope>NUCLEOTIDE SEQUENCE</scope>
    <source>
        <tissue evidence="10">Leaves</tissue>
    </source>
</reference>
<dbReference type="GO" id="GO:0048046">
    <property type="term" value="C:apoplast"/>
    <property type="evidence" value="ECO:0007669"/>
    <property type="project" value="InterPro"/>
</dbReference>
<dbReference type="Gene3D" id="2.60.120.200">
    <property type="match status" value="1"/>
</dbReference>
<keyword evidence="4" id="KW-1015">Disulfide bond</keyword>
<evidence type="ECO:0000256" key="3">
    <source>
        <dbReference type="ARBA" id="ARBA00022801"/>
    </source>
</evidence>
<evidence type="ECO:0000256" key="5">
    <source>
        <dbReference type="ARBA" id="ARBA00023295"/>
    </source>
</evidence>
<dbReference type="EMBL" id="JACEFO010002102">
    <property type="protein sequence ID" value="KAF8683484.1"/>
    <property type="molecule type" value="Genomic_DNA"/>
</dbReference>
<dbReference type="Proteomes" id="UP000636709">
    <property type="component" value="Unassembled WGS sequence"/>
</dbReference>
<dbReference type="GO" id="GO:0042546">
    <property type="term" value="P:cell wall biogenesis"/>
    <property type="evidence" value="ECO:0007669"/>
    <property type="project" value="InterPro"/>
</dbReference>
<evidence type="ECO:0000313" key="10">
    <source>
        <dbReference type="EMBL" id="KAF8683484.1"/>
    </source>
</evidence>
<evidence type="ECO:0000256" key="7">
    <source>
        <dbReference type="SAM" id="MobiDB-lite"/>
    </source>
</evidence>
<evidence type="ECO:0000256" key="1">
    <source>
        <dbReference type="ARBA" id="ARBA00012152"/>
    </source>
</evidence>
<dbReference type="CDD" id="cd02176">
    <property type="entry name" value="GH16_XET"/>
    <property type="match status" value="1"/>
</dbReference>
<dbReference type="AlphaFoldDB" id="A0A835B8M9"/>
<dbReference type="OrthoDB" id="4781at2759"/>
<dbReference type="InterPro" id="IPR016455">
    <property type="entry name" value="XTH"/>
</dbReference>
<dbReference type="GO" id="GO:0004553">
    <property type="term" value="F:hydrolase activity, hydrolyzing O-glycosyl compounds"/>
    <property type="evidence" value="ECO:0007669"/>
    <property type="project" value="InterPro"/>
</dbReference>
<evidence type="ECO:0000256" key="8">
    <source>
        <dbReference type="SAM" id="Phobius"/>
    </source>
</evidence>
<comment type="catalytic activity">
    <reaction evidence="6">
        <text>breaks a beta-(1-&gt;4) bond in the backbone of a xyloglucan and transfers the xyloglucanyl segment on to O-4 of the non-reducing terminal glucose residue of an acceptor, which can be a xyloglucan or an oligosaccharide of xyloglucan.</text>
        <dbReference type="EC" id="2.4.1.207"/>
    </reaction>
</comment>
<dbReference type="GO" id="GO:0016762">
    <property type="term" value="F:xyloglucan:xyloglucosyl transferase activity"/>
    <property type="evidence" value="ECO:0007669"/>
    <property type="project" value="UniProtKB-EC"/>
</dbReference>
<dbReference type="Pfam" id="PF00722">
    <property type="entry name" value="Glyco_hydro_16"/>
    <property type="match status" value="1"/>
</dbReference>
<protein>
    <recommendedName>
        <fullName evidence="1">xyloglucan:xyloglucosyl transferase</fullName>
        <ecNumber evidence="1">2.4.1.207</ecNumber>
    </recommendedName>
</protein>
<dbReference type="InterPro" id="IPR010713">
    <property type="entry name" value="XET_C"/>
</dbReference>
<dbReference type="PANTHER" id="PTHR31062">
    <property type="entry name" value="XYLOGLUCAN ENDOTRANSGLUCOSYLASE/HYDROLASE PROTEIN 8-RELATED"/>
    <property type="match status" value="1"/>
</dbReference>
<feature type="domain" description="GH16" evidence="9">
    <location>
        <begin position="202"/>
        <end position="410"/>
    </location>
</feature>
<dbReference type="GO" id="GO:0010411">
    <property type="term" value="P:xyloglucan metabolic process"/>
    <property type="evidence" value="ECO:0007669"/>
    <property type="project" value="InterPro"/>
</dbReference>
<keyword evidence="5" id="KW-0326">Glycosidase</keyword>
<name>A0A835B8M9_9POAL</name>
<evidence type="ECO:0000256" key="2">
    <source>
        <dbReference type="ARBA" id="ARBA00022679"/>
    </source>
</evidence>
<proteinExistence type="predicted"/>
<keyword evidence="2" id="KW-0808">Transferase</keyword>
<keyword evidence="8" id="KW-0472">Membrane</keyword>
<keyword evidence="8" id="KW-0812">Transmembrane</keyword>
<dbReference type="InterPro" id="IPR000757">
    <property type="entry name" value="Beta-glucanase-like"/>
</dbReference>
<evidence type="ECO:0000256" key="4">
    <source>
        <dbReference type="ARBA" id="ARBA00023157"/>
    </source>
</evidence>